<evidence type="ECO:0000256" key="1">
    <source>
        <dbReference type="ARBA" id="ARBA00022722"/>
    </source>
</evidence>
<dbReference type="AlphaFoldDB" id="A0A9J7G823"/>
<reference evidence="5" key="1">
    <citation type="journal article" date="2018" name="Biotechnol. Bioeng.">
        <title>A reference genome of the Chinese hamster based on a hybrid assembly strategy.</title>
        <authorList>
            <person name="Rupp O."/>
            <person name="MacDonald M.L."/>
            <person name="Li S."/>
            <person name="Dhiman H."/>
            <person name="Polson S."/>
            <person name="Griep S."/>
            <person name="Heffner K."/>
            <person name="Hernandez I."/>
            <person name="Brinkrolf K."/>
            <person name="Jadhav V."/>
            <person name="Samoudi M."/>
            <person name="Hao H."/>
            <person name="Kingham B."/>
            <person name="Goesmann A."/>
            <person name="Betenbaugh M.J."/>
            <person name="Lewis N.E."/>
            <person name="Borth N."/>
            <person name="Lee K.H."/>
        </authorList>
    </citation>
    <scope>NUCLEOTIDE SEQUENCE [LARGE SCALE GENOMIC DNA]</scope>
    <source>
        <strain evidence="5">17A/GY</strain>
    </source>
</reference>
<dbReference type="GeneID" id="100770295"/>
<organism evidence="5 6">
    <name type="scientific">Cricetulus griseus</name>
    <name type="common">Chinese hamster</name>
    <name type="synonym">Cricetulus barabensis griseus</name>
    <dbReference type="NCBI Taxonomy" id="10029"/>
    <lineage>
        <taxon>Eukaryota</taxon>
        <taxon>Metazoa</taxon>
        <taxon>Chordata</taxon>
        <taxon>Craniata</taxon>
        <taxon>Vertebrata</taxon>
        <taxon>Euteleostomi</taxon>
        <taxon>Mammalia</taxon>
        <taxon>Eutheria</taxon>
        <taxon>Euarchontoglires</taxon>
        <taxon>Glires</taxon>
        <taxon>Rodentia</taxon>
        <taxon>Myomorpha</taxon>
        <taxon>Muroidea</taxon>
        <taxon>Cricetidae</taxon>
        <taxon>Cricetinae</taxon>
        <taxon>Cricetulus</taxon>
    </lineage>
</organism>
<evidence type="ECO:0000313" key="6">
    <source>
        <dbReference type="RefSeq" id="XP_027278803.1"/>
    </source>
</evidence>
<proteinExistence type="predicted"/>
<dbReference type="Pfam" id="PF00929">
    <property type="entry name" value="RNase_T"/>
    <property type="match status" value="1"/>
</dbReference>
<feature type="region of interest" description="Disordered" evidence="3">
    <location>
        <begin position="23"/>
        <end position="43"/>
    </location>
</feature>
<gene>
    <name evidence="6" type="primary">Rexo4</name>
</gene>
<keyword evidence="6" id="KW-0269">Exonuclease</keyword>
<dbReference type="SUPFAM" id="SSF53098">
    <property type="entry name" value="Ribonuclease H-like"/>
    <property type="match status" value="1"/>
</dbReference>
<dbReference type="PANTHER" id="PTHR12801:SF158">
    <property type="entry name" value="RNA EXONUCLEASE 4"/>
    <property type="match status" value="1"/>
</dbReference>
<dbReference type="GO" id="GO:0003676">
    <property type="term" value="F:nucleic acid binding"/>
    <property type="evidence" value="ECO:0007669"/>
    <property type="project" value="InterPro"/>
</dbReference>
<evidence type="ECO:0000256" key="3">
    <source>
        <dbReference type="SAM" id="MobiDB-lite"/>
    </source>
</evidence>
<dbReference type="Proteomes" id="UP001108280">
    <property type="component" value="Chromosome 6"/>
</dbReference>
<dbReference type="GO" id="GO:0004527">
    <property type="term" value="F:exonuclease activity"/>
    <property type="evidence" value="ECO:0007669"/>
    <property type="project" value="UniProtKB-KW"/>
</dbReference>
<accession>A0A9J7G823</accession>
<dbReference type="InterPro" id="IPR013520">
    <property type="entry name" value="Ribonucl_H"/>
</dbReference>
<keyword evidence="5" id="KW-1185">Reference proteome</keyword>
<dbReference type="PANTHER" id="PTHR12801">
    <property type="entry name" value="RNA EXONUCLEASE REXO1 / RECO3 FAMILY MEMBER-RELATED"/>
    <property type="match status" value="1"/>
</dbReference>
<evidence type="ECO:0000313" key="5">
    <source>
        <dbReference type="Proteomes" id="UP001108280"/>
    </source>
</evidence>
<feature type="domain" description="Exonuclease" evidence="4">
    <location>
        <begin position="70"/>
        <end position="220"/>
    </location>
</feature>
<evidence type="ECO:0000256" key="2">
    <source>
        <dbReference type="ARBA" id="ARBA00022801"/>
    </source>
</evidence>
<name>A0A9J7G823_CRIGR</name>
<sequence length="240" mass="27269">MKAKATAPVSQPEPIKELVRKKARKRFRKSKAQGGSVAPGSLPAAVAVRPPKAPENFSQNWKALQEVRLATGRDLYLPQIPLDQNRRKVPRRGHLVTTLLIRRTSSINGKLRRHPVPHPQREEFEVVKKEVAEMLKGRTLVGHALHNDLKVLFLDHPKKKIRDTQKFKPFRSQVRSGKPSLKQLSEKILGIRVQQAEHCSVQDAQAAMRLYIMAKREWESIAADRRPPATTTPNRCSEYA</sequence>
<dbReference type="GO" id="GO:0006308">
    <property type="term" value="P:DNA catabolic process"/>
    <property type="evidence" value="ECO:0007669"/>
    <property type="project" value="TreeGrafter"/>
</dbReference>
<dbReference type="CTD" id="57109"/>
<dbReference type="Gene3D" id="3.30.420.10">
    <property type="entry name" value="Ribonuclease H-like superfamily/Ribonuclease H"/>
    <property type="match status" value="1"/>
</dbReference>
<dbReference type="GO" id="GO:0005634">
    <property type="term" value="C:nucleus"/>
    <property type="evidence" value="ECO:0007669"/>
    <property type="project" value="TreeGrafter"/>
</dbReference>
<keyword evidence="2" id="KW-0378">Hydrolase</keyword>
<protein>
    <submittedName>
        <fullName evidence="6">RNA exonuclease 4 isoform X3</fullName>
    </submittedName>
</protein>
<dbReference type="SMART" id="SM00479">
    <property type="entry name" value="EXOIII"/>
    <property type="match status" value="1"/>
</dbReference>
<dbReference type="InterPro" id="IPR047021">
    <property type="entry name" value="REXO1/3/4-like"/>
</dbReference>
<dbReference type="InterPro" id="IPR012337">
    <property type="entry name" value="RNaseH-like_sf"/>
</dbReference>
<dbReference type="RefSeq" id="XP_027278803.1">
    <property type="nucleotide sequence ID" value="XM_027423002.2"/>
</dbReference>
<evidence type="ECO:0000259" key="4">
    <source>
        <dbReference type="SMART" id="SM00479"/>
    </source>
</evidence>
<reference evidence="5" key="2">
    <citation type="journal article" date="2020" name="Biotechnol. Bioeng.">
        <title>Chromosome-scale scaffolds for the Chinese hamster reference genome assembly to facilitate the study of the CHO epigenome.</title>
        <authorList>
            <person name="Hilliard W."/>
            <person name="MacDonald M."/>
            <person name="Lee K.H."/>
        </authorList>
    </citation>
    <scope>NUCLEOTIDE SEQUENCE [LARGE SCALE GENOMIC DNA]</scope>
    <source>
        <strain evidence="5">17A/GY</strain>
    </source>
</reference>
<dbReference type="InterPro" id="IPR036397">
    <property type="entry name" value="RNaseH_sf"/>
</dbReference>
<reference evidence="6" key="3">
    <citation type="submission" date="2025-08" db="UniProtKB">
        <authorList>
            <consortium name="RefSeq"/>
        </authorList>
    </citation>
    <scope>IDENTIFICATION</scope>
    <source>
        <strain evidence="6">17A/GY</strain>
        <tissue evidence="6">Liver</tissue>
    </source>
</reference>
<keyword evidence="1" id="KW-0540">Nuclease</keyword>